<gene>
    <name evidence="4" type="primary">LOC100903663</name>
</gene>
<dbReference type="PROSITE" id="PS50086">
    <property type="entry name" value="TBC_RABGAP"/>
    <property type="match status" value="1"/>
</dbReference>
<dbReference type="InterPro" id="IPR000195">
    <property type="entry name" value="Rab-GAP-TBC_dom"/>
</dbReference>
<dbReference type="GO" id="GO:0005096">
    <property type="term" value="F:GTPase activator activity"/>
    <property type="evidence" value="ECO:0007669"/>
    <property type="project" value="UniProtKB-KW"/>
</dbReference>
<dbReference type="SUPFAM" id="SSF47923">
    <property type="entry name" value="Ypt/Rab-GAP domain of gyp1p"/>
    <property type="match status" value="2"/>
</dbReference>
<dbReference type="Pfam" id="PF00566">
    <property type="entry name" value="RabGAP-TBC"/>
    <property type="match status" value="1"/>
</dbReference>
<keyword evidence="1" id="KW-0343">GTPase activation</keyword>
<dbReference type="Gene3D" id="1.10.472.80">
    <property type="entry name" value="Ypt/Rab-GAP domain of gyp1p, domain 3"/>
    <property type="match status" value="1"/>
</dbReference>
<dbReference type="GO" id="GO:0006888">
    <property type="term" value="P:endoplasmic reticulum to Golgi vesicle-mediated transport"/>
    <property type="evidence" value="ECO:0007669"/>
    <property type="project" value="TreeGrafter"/>
</dbReference>
<dbReference type="PANTHER" id="PTHR20913:SF7">
    <property type="entry name" value="RE60063P"/>
    <property type="match status" value="1"/>
</dbReference>
<dbReference type="KEGG" id="goe:100903663"/>
<name>A0AAJ6VZ88_9ACAR</name>
<dbReference type="FunFam" id="1.10.8.1310:FF:000001">
    <property type="entry name" value="TBC1 domain family, member 20"/>
    <property type="match status" value="1"/>
</dbReference>
<evidence type="ECO:0000256" key="1">
    <source>
        <dbReference type="ARBA" id="ARBA00022468"/>
    </source>
</evidence>
<proteinExistence type="predicted"/>
<protein>
    <submittedName>
        <fullName evidence="4">TBC1 domain family member 20</fullName>
    </submittedName>
</protein>
<feature type="domain" description="Rab-GAP TBC" evidence="2">
    <location>
        <begin position="57"/>
        <end position="245"/>
    </location>
</feature>
<keyword evidence="3" id="KW-1185">Reference proteome</keyword>
<dbReference type="AlphaFoldDB" id="A0AAJ6VZ88"/>
<sequence length="345" mass="39729">MILRRSQQSVRSVGQNVKPADCLVTETVQSKRIRIENAIRLGNSEVLKDLAISPMGLLEDSLRRRAWPIMLKLDGAERTQGVASDTLRSHQYYQQVLADVQRSIRRFPPSIPRVKRLRLQDKLNSLIMRILVANPDLHYYQGYHDICVTVLLVLDGDEDLAFRIVEDLSRTKLRPFMEVTVQGTVRQLDGVYPLLGHLNEPLKKFLEKSQCGVMFLLPWCITWFGHDLTHYATLVRLFDLFLASEELMPIYLAASIILKHHAYLLKQECSLSSVHAYLGRVLHLIDCAQGEMEERIQFALESYRRFPLKRSAAEPPIIMPKTKRSDWTDISDECRTSVDTDFVIL</sequence>
<dbReference type="InterPro" id="IPR035969">
    <property type="entry name" value="Rab-GAP_TBC_sf"/>
</dbReference>
<dbReference type="Proteomes" id="UP000694867">
    <property type="component" value="Unplaced"/>
</dbReference>
<reference evidence="4" key="1">
    <citation type="submission" date="2025-08" db="UniProtKB">
        <authorList>
            <consortium name="RefSeq"/>
        </authorList>
    </citation>
    <scope>IDENTIFICATION</scope>
</reference>
<evidence type="ECO:0000313" key="4">
    <source>
        <dbReference type="RefSeq" id="XP_003745974.1"/>
    </source>
</evidence>
<dbReference type="RefSeq" id="XP_003745974.1">
    <property type="nucleotide sequence ID" value="XM_003745926.1"/>
</dbReference>
<dbReference type="GO" id="GO:0005789">
    <property type="term" value="C:endoplasmic reticulum membrane"/>
    <property type="evidence" value="ECO:0007669"/>
    <property type="project" value="TreeGrafter"/>
</dbReference>
<dbReference type="Gene3D" id="1.10.8.1310">
    <property type="match status" value="1"/>
</dbReference>
<dbReference type="GeneID" id="100903663"/>
<evidence type="ECO:0000313" key="3">
    <source>
        <dbReference type="Proteomes" id="UP000694867"/>
    </source>
</evidence>
<evidence type="ECO:0000259" key="2">
    <source>
        <dbReference type="PROSITE" id="PS50086"/>
    </source>
</evidence>
<dbReference type="InterPro" id="IPR045913">
    <property type="entry name" value="TBC20/Gyp8-like"/>
</dbReference>
<accession>A0AAJ6VZ88</accession>
<dbReference type="PANTHER" id="PTHR20913">
    <property type="entry name" value="TBC1 DOMAIN FAMILY MEMBER 20/GTPASE"/>
    <property type="match status" value="1"/>
</dbReference>
<organism evidence="3 4">
    <name type="scientific">Galendromus occidentalis</name>
    <name type="common">western predatory mite</name>
    <dbReference type="NCBI Taxonomy" id="34638"/>
    <lineage>
        <taxon>Eukaryota</taxon>
        <taxon>Metazoa</taxon>
        <taxon>Ecdysozoa</taxon>
        <taxon>Arthropoda</taxon>
        <taxon>Chelicerata</taxon>
        <taxon>Arachnida</taxon>
        <taxon>Acari</taxon>
        <taxon>Parasitiformes</taxon>
        <taxon>Mesostigmata</taxon>
        <taxon>Gamasina</taxon>
        <taxon>Phytoseioidea</taxon>
        <taxon>Phytoseiidae</taxon>
        <taxon>Typhlodrominae</taxon>
        <taxon>Galendromus</taxon>
    </lineage>
</organism>